<proteinExistence type="predicted"/>
<organism evidence="2">
    <name type="scientific">Timema poppense</name>
    <name type="common">Walking stick</name>
    <dbReference type="NCBI Taxonomy" id="170557"/>
    <lineage>
        <taxon>Eukaryota</taxon>
        <taxon>Metazoa</taxon>
        <taxon>Ecdysozoa</taxon>
        <taxon>Arthropoda</taxon>
        <taxon>Hexapoda</taxon>
        <taxon>Insecta</taxon>
        <taxon>Pterygota</taxon>
        <taxon>Neoptera</taxon>
        <taxon>Polyneoptera</taxon>
        <taxon>Phasmatodea</taxon>
        <taxon>Timematodea</taxon>
        <taxon>Timematoidea</taxon>
        <taxon>Timematidae</taxon>
        <taxon>Timema</taxon>
    </lineage>
</organism>
<reference evidence="2" key="1">
    <citation type="submission" date="2020-11" db="EMBL/GenBank/DDBJ databases">
        <authorList>
            <person name="Tran Van P."/>
        </authorList>
    </citation>
    <scope>NUCLEOTIDE SEQUENCE</scope>
</reference>
<dbReference type="AlphaFoldDB" id="A0A7R9D4T8"/>
<feature type="region of interest" description="Disordered" evidence="1">
    <location>
        <begin position="234"/>
        <end position="256"/>
    </location>
</feature>
<accession>A0A7R9D4T8</accession>
<feature type="compositionally biased region" description="Gly residues" evidence="1">
    <location>
        <begin position="236"/>
        <end position="249"/>
    </location>
</feature>
<protein>
    <submittedName>
        <fullName evidence="2">Uncharacterized protein</fullName>
    </submittedName>
</protein>
<evidence type="ECO:0000313" key="2">
    <source>
        <dbReference type="EMBL" id="CAD7407188.1"/>
    </source>
</evidence>
<sequence length="874" mass="96752">MASLVSDGRIFSACPLRDDRKSVTTEQLTAYHGRKAPFTFPSLPILLSSLLVFFYNELQLNSAAIFKRAQCLSLPDNIQSSHACYKFGMHIRNFFTCNFIVMTNALAFLDNYDVRPSGQQVSQVQHTPLHIQGILDCPKCIGICAVGDPQPYNVGPDKDSISIGLYSVFLVYKKFYLWLQSQYLYSRNRFNQLYSGEGLQSKVPEPLEAIRQIKCASSAGRRKLGDPALVLRDGTGANGQGRGIAGGDGFPSEIRPPEALPVETVSEGRRKAAVAELRCLTPGEHTARLYPIPVQCGLRGKVEKYKFPGGPVQCKNCFRFGQVRRDCHANPRCGFCGCDHERGGSRRSPPKCLHCSGAHSSVWRGRPACKSFRTKVTARASKGQEGKTDGWSEQWPEALGARCSTEGGRNSSSNTKAAGAIFRQCVVRKTSHYTSGQGTYQSHTTRTSGIWFLPLGRGSVQDRSSSNPNPNSPLLRISIPPLSYHSPLLSLLPLPPPHPTRSPPLLQRRSTSAELESFLAKHRVDVMLLGEPHLRSAMRFSLAEFICHQSDRAGNVRRGETAVMVLCLDHNVISLPPLSHMEATAIQLVTSTSPVHECVKSLGPTPTFQTTAGINRGAEFITSTIKGLLEDSTPRHRFLWRMTRDLMRVPAPAKKNLDLTFFNSQAGASPFLKYNKVQEWRLVAQPPLYIRYNPETLDDGKMSVTLVLNGPYDDGEIGVQTPVGSTEAVLSLCVVPLILKANADNPQLYDETADDREIVYPKPHGVTNWSMRVGICSCALLQGTSEHANMRLRFGASSTRKTLNNVSDEFDKTLRYGLENSFWNVLTVGPVRPYPSTLFVTAYLRQGQAQHPLLHQIRQPWMEEDSAARLINNV</sequence>
<evidence type="ECO:0000256" key="1">
    <source>
        <dbReference type="SAM" id="MobiDB-lite"/>
    </source>
</evidence>
<name>A0A7R9D4T8_TIMPO</name>
<gene>
    <name evidence="2" type="ORF">TPSB3V08_LOCUS5758</name>
</gene>
<dbReference type="EMBL" id="OD003160">
    <property type="protein sequence ID" value="CAD7407188.1"/>
    <property type="molecule type" value="Genomic_DNA"/>
</dbReference>